<feature type="repeat" description="Solcar" evidence="9">
    <location>
        <begin position="55"/>
        <end position="142"/>
    </location>
</feature>
<sequence length="277" mass="30631">MISAAVKYGGFDIIHRYVLPPLLANTAVGISLFTVYTATLLSLDPDSGLNPSGYKTFSNAFTAGALAGAVSSTIATPLDSIQARFHVQEMIDGKFKSVMAYTKSMVQELGVATLYRGLGLTLVKDALGYGIFFGVFELAKKQGYKMAVEHANRDRDLADVNSQLVKPKFWVQPLLVLGSGALAAIFYQAVDHPFEQIRKVFFVKASQAEIRYRTRTTYVETIRECIRLGNKKGYQQFLFKGVVTNALRAVPASSLGLLCFEYLRNEFEHDLELMSKP</sequence>
<evidence type="ECO:0000256" key="6">
    <source>
        <dbReference type="ARBA" id="ARBA00022989"/>
    </source>
</evidence>
<accession>A0ABR2W225</accession>
<dbReference type="PROSITE" id="PS50920">
    <property type="entry name" value="SOLCAR"/>
    <property type="match status" value="2"/>
</dbReference>
<comment type="subcellular location">
    <subcellularLocation>
        <location evidence="1">Mitochondrion membrane</location>
        <topology evidence="1">Multi-pass membrane protein</topology>
    </subcellularLocation>
</comment>
<keyword evidence="8 9" id="KW-0472">Membrane</keyword>
<dbReference type="EMBL" id="JASJQH010007139">
    <property type="protein sequence ID" value="KAK9717508.1"/>
    <property type="molecule type" value="Genomic_DNA"/>
</dbReference>
<organism evidence="11 12">
    <name type="scientific">Basidiobolus ranarum</name>
    <dbReference type="NCBI Taxonomy" id="34480"/>
    <lineage>
        <taxon>Eukaryota</taxon>
        <taxon>Fungi</taxon>
        <taxon>Fungi incertae sedis</taxon>
        <taxon>Zoopagomycota</taxon>
        <taxon>Entomophthoromycotina</taxon>
        <taxon>Basidiobolomycetes</taxon>
        <taxon>Basidiobolales</taxon>
        <taxon>Basidiobolaceae</taxon>
        <taxon>Basidiobolus</taxon>
    </lineage>
</organism>
<dbReference type="Pfam" id="PF00153">
    <property type="entry name" value="Mito_carr"/>
    <property type="match status" value="2"/>
</dbReference>
<feature type="repeat" description="Solcar" evidence="9">
    <location>
        <begin position="171"/>
        <end position="266"/>
    </location>
</feature>
<evidence type="ECO:0000256" key="3">
    <source>
        <dbReference type="ARBA" id="ARBA00022448"/>
    </source>
</evidence>
<evidence type="ECO:0000256" key="8">
    <source>
        <dbReference type="ARBA" id="ARBA00023136"/>
    </source>
</evidence>
<comment type="similarity">
    <text evidence="2 10">Belongs to the mitochondrial carrier (TC 2.A.29) family.</text>
</comment>
<evidence type="ECO:0000256" key="2">
    <source>
        <dbReference type="ARBA" id="ARBA00006375"/>
    </source>
</evidence>
<dbReference type="Proteomes" id="UP001479436">
    <property type="component" value="Unassembled WGS sequence"/>
</dbReference>
<proteinExistence type="inferred from homology"/>
<protein>
    <recommendedName>
        <fullName evidence="13">Mitochondrial carrier protein</fullName>
    </recommendedName>
</protein>
<keyword evidence="6" id="KW-1133">Transmembrane helix</keyword>
<gene>
    <name evidence="11" type="ORF">K7432_006156</name>
</gene>
<keyword evidence="5" id="KW-0677">Repeat</keyword>
<dbReference type="InterPro" id="IPR018108">
    <property type="entry name" value="MCP_transmembrane"/>
</dbReference>
<dbReference type="PANTHER" id="PTHR45624">
    <property type="entry name" value="MITOCHONDRIAL BASIC AMINO ACIDS TRANSPORTER-RELATED"/>
    <property type="match status" value="1"/>
</dbReference>
<evidence type="ECO:0000256" key="10">
    <source>
        <dbReference type="RuleBase" id="RU000488"/>
    </source>
</evidence>
<dbReference type="InterPro" id="IPR050567">
    <property type="entry name" value="Mitochondrial_Carrier"/>
</dbReference>
<comment type="caution">
    <text evidence="11">The sequence shown here is derived from an EMBL/GenBank/DDBJ whole genome shotgun (WGS) entry which is preliminary data.</text>
</comment>
<evidence type="ECO:0000256" key="4">
    <source>
        <dbReference type="ARBA" id="ARBA00022692"/>
    </source>
</evidence>
<dbReference type="SUPFAM" id="SSF103506">
    <property type="entry name" value="Mitochondrial carrier"/>
    <property type="match status" value="1"/>
</dbReference>
<dbReference type="InterPro" id="IPR023395">
    <property type="entry name" value="MCP_dom_sf"/>
</dbReference>
<dbReference type="Gene3D" id="1.50.40.10">
    <property type="entry name" value="Mitochondrial carrier domain"/>
    <property type="match status" value="1"/>
</dbReference>
<evidence type="ECO:0000256" key="5">
    <source>
        <dbReference type="ARBA" id="ARBA00022737"/>
    </source>
</evidence>
<evidence type="ECO:0000313" key="11">
    <source>
        <dbReference type="EMBL" id="KAK9717508.1"/>
    </source>
</evidence>
<evidence type="ECO:0000256" key="1">
    <source>
        <dbReference type="ARBA" id="ARBA00004225"/>
    </source>
</evidence>
<keyword evidence="7" id="KW-0496">Mitochondrion</keyword>
<reference evidence="11 12" key="1">
    <citation type="submission" date="2023-04" db="EMBL/GenBank/DDBJ databases">
        <title>Genome of Basidiobolus ranarum AG-B5.</title>
        <authorList>
            <person name="Stajich J.E."/>
            <person name="Carter-House D."/>
            <person name="Gryganskyi A."/>
        </authorList>
    </citation>
    <scope>NUCLEOTIDE SEQUENCE [LARGE SCALE GENOMIC DNA]</scope>
    <source>
        <strain evidence="11 12">AG-B5</strain>
    </source>
</reference>
<keyword evidence="12" id="KW-1185">Reference proteome</keyword>
<evidence type="ECO:0000313" key="12">
    <source>
        <dbReference type="Proteomes" id="UP001479436"/>
    </source>
</evidence>
<dbReference type="PANTHER" id="PTHR45624:SF26">
    <property type="entry name" value="CARRIER PROTEIN, PUTATIVE (AFU_ORTHOLOGUE AFUA_1G07710)-RELATED"/>
    <property type="match status" value="1"/>
</dbReference>
<evidence type="ECO:0000256" key="7">
    <source>
        <dbReference type="ARBA" id="ARBA00023128"/>
    </source>
</evidence>
<keyword evidence="4 9" id="KW-0812">Transmembrane</keyword>
<name>A0ABR2W225_9FUNG</name>
<evidence type="ECO:0008006" key="13">
    <source>
        <dbReference type="Google" id="ProtNLM"/>
    </source>
</evidence>
<keyword evidence="3 10" id="KW-0813">Transport</keyword>
<evidence type="ECO:0000256" key="9">
    <source>
        <dbReference type="PROSITE-ProRule" id="PRU00282"/>
    </source>
</evidence>